<protein>
    <submittedName>
        <fullName evidence="1">F-box/FBD/LRR protein</fullName>
    </submittedName>
</protein>
<sequence length="124" mass="14918">FKDLITFLPCPILTHAIARHQLQILSVKSIWHIYNQVPDFQNLTQIEIFFSNFKGRSWRDKWIWMLQMLQHSPKLQDLIIHQEMEDGICEEDNWLDPQVVPECLSSQLRTCMFRDWRGRQVPNP</sequence>
<evidence type="ECO:0000313" key="2">
    <source>
        <dbReference type="Proteomes" id="UP000265520"/>
    </source>
</evidence>
<proteinExistence type="predicted"/>
<feature type="non-terminal residue" evidence="1">
    <location>
        <position position="1"/>
    </location>
</feature>
<keyword evidence="2" id="KW-1185">Reference proteome</keyword>
<dbReference type="Proteomes" id="UP000265520">
    <property type="component" value="Unassembled WGS sequence"/>
</dbReference>
<dbReference type="AlphaFoldDB" id="A0A392NN02"/>
<name>A0A392NN02_9FABA</name>
<dbReference type="EMBL" id="LXQA010045693">
    <property type="protein sequence ID" value="MCI01268.1"/>
    <property type="molecule type" value="Genomic_DNA"/>
</dbReference>
<evidence type="ECO:0000313" key="1">
    <source>
        <dbReference type="EMBL" id="MCI01268.1"/>
    </source>
</evidence>
<accession>A0A392NN02</accession>
<organism evidence="1 2">
    <name type="scientific">Trifolium medium</name>
    <dbReference type="NCBI Taxonomy" id="97028"/>
    <lineage>
        <taxon>Eukaryota</taxon>
        <taxon>Viridiplantae</taxon>
        <taxon>Streptophyta</taxon>
        <taxon>Embryophyta</taxon>
        <taxon>Tracheophyta</taxon>
        <taxon>Spermatophyta</taxon>
        <taxon>Magnoliopsida</taxon>
        <taxon>eudicotyledons</taxon>
        <taxon>Gunneridae</taxon>
        <taxon>Pentapetalae</taxon>
        <taxon>rosids</taxon>
        <taxon>fabids</taxon>
        <taxon>Fabales</taxon>
        <taxon>Fabaceae</taxon>
        <taxon>Papilionoideae</taxon>
        <taxon>50 kb inversion clade</taxon>
        <taxon>NPAAA clade</taxon>
        <taxon>Hologalegina</taxon>
        <taxon>IRL clade</taxon>
        <taxon>Trifolieae</taxon>
        <taxon>Trifolium</taxon>
    </lineage>
</organism>
<comment type="caution">
    <text evidence="1">The sequence shown here is derived from an EMBL/GenBank/DDBJ whole genome shotgun (WGS) entry which is preliminary data.</text>
</comment>
<reference evidence="1 2" key="1">
    <citation type="journal article" date="2018" name="Front. Plant Sci.">
        <title>Red Clover (Trifolium pratense) and Zigzag Clover (T. medium) - A Picture of Genomic Similarities and Differences.</title>
        <authorList>
            <person name="Dluhosova J."/>
            <person name="Istvanek J."/>
            <person name="Nedelnik J."/>
            <person name="Repkova J."/>
        </authorList>
    </citation>
    <scope>NUCLEOTIDE SEQUENCE [LARGE SCALE GENOMIC DNA]</scope>
    <source>
        <strain evidence="2">cv. 10/8</strain>
        <tissue evidence="1">Leaf</tissue>
    </source>
</reference>